<protein>
    <submittedName>
        <fullName evidence="1">Uncharacterized protein</fullName>
    </submittedName>
</protein>
<proteinExistence type="predicted"/>
<dbReference type="AlphaFoldDB" id="A0A8B6RYX6"/>
<gene>
    <name evidence="1" type="ORF">DLM78_00295</name>
</gene>
<reference evidence="2" key="1">
    <citation type="submission" date="2018-05" db="EMBL/GenBank/DDBJ databases">
        <title>Leptospira yasudae sp. nov. and Leptospira stimsonii sp. nov., two pathogenic species of the genus Leptospira isolated from environmental sources.</title>
        <authorList>
            <person name="Casanovas-Massana A."/>
            <person name="Hamond C."/>
            <person name="Santos L.A."/>
            <person name="Hacker K.P."/>
            <person name="Balassiano I."/>
            <person name="Medeiros M.A."/>
            <person name="Reis M.G."/>
            <person name="Ko A.I."/>
            <person name="Wunder E.A."/>
        </authorList>
    </citation>
    <scope>NUCLEOTIDE SEQUENCE [LARGE SCALE GENOMIC DNA]</scope>
    <source>
        <strain evidence="2">AMB6-RJ</strain>
    </source>
</reference>
<evidence type="ECO:0000313" key="2">
    <source>
        <dbReference type="Proteomes" id="UP000266669"/>
    </source>
</evidence>
<dbReference type="EMBL" id="QHCS01000001">
    <property type="protein sequence ID" value="RHX87497.1"/>
    <property type="molecule type" value="Genomic_DNA"/>
</dbReference>
<accession>A0A8B6RYX6</accession>
<sequence length="61" mass="7288">MLTEETFPSKRIERRNFGISLTFWDLKLRSIEDKEIVSIEAGNLRAEKRRCFRSSQKLELD</sequence>
<comment type="caution">
    <text evidence="1">The sequence shown here is derived from an EMBL/GenBank/DDBJ whole genome shotgun (WGS) entry which is preliminary data.</text>
</comment>
<evidence type="ECO:0000313" key="1">
    <source>
        <dbReference type="EMBL" id="RHX87497.1"/>
    </source>
</evidence>
<organism evidence="1 2">
    <name type="scientific">Leptospira stimsonii</name>
    <dbReference type="NCBI Taxonomy" id="2202203"/>
    <lineage>
        <taxon>Bacteria</taxon>
        <taxon>Pseudomonadati</taxon>
        <taxon>Spirochaetota</taxon>
        <taxon>Spirochaetia</taxon>
        <taxon>Leptospirales</taxon>
        <taxon>Leptospiraceae</taxon>
        <taxon>Leptospira</taxon>
    </lineage>
</organism>
<dbReference type="Proteomes" id="UP000266669">
    <property type="component" value="Unassembled WGS sequence"/>
</dbReference>
<name>A0A8B6RYX6_9LEPT</name>